<dbReference type="PANTHER" id="PTHR10264">
    <property type="entry name" value="BAND 7 PROTEIN-RELATED"/>
    <property type="match status" value="1"/>
</dbReference>
<comment type="subcellular location">
    <subcellularLocation>
        <location evidence="1">Membrane</location>
    </subcellularLocation>
</comment>
<dbReference type="PRINTS" id="PR00721">
    <property type="entry name" value="STOMATIN"/>
</dbReference>
<dbReference type="Gene3D" id="3.30.479.30">
    <property type="entry name" value="Band 7 domain"/>
    <property type="match status" value="1"/>
</dbReference>
<dbReference type="EMBL" id="JBBPFD010000018">
    <property type="protein sequence ID" value="KAK7888601.1"/>
    <property type="molecule type" value="Genomic_DNA"/>
</dbReference>
<dbReference type="Proteomes" id="UP001460270">
    <property type="component" value="Unassembled WGS sequence"/>
</dbReference>
<proteinExistence type="inferred from homology"/>
<feature type="region of interest" description="Disordered" evidence="4">
    <location>
        <begin position="20"/>
        <end position="74"/>
    </location>
</feature>
<dbReference type="Pfam" id="PF01145">
    <property type="entry name" value="Band_7"/>
    <property type="match status" value="1"/>
</dbReference>
<evidence type="ECO:0000256" key="5">
    <source>
        <dbReference type="SAM" id="Phobius"/>
    </source>
</evidence>
<comment type="similarity">
    <text evidence="2">Belongs to the band 7/mec-2 family.</text>
</comment>
<organism evidence="7 8">
    <name type="scientific">Mugilogobius chulae</name>
    <name type="common">yellowstripe goby</name>
    <dbReference type="NCBI Taxonomy" id="88201"/>
    <lineage>
        <taxon>Eukaryota</taxon>
        <taxon>Metazoa</taxon>
        <taxon>Chordata</taxon>
        <taxon>Craniata</taxon>
        <taxon>Vertebrata</taxon>
        <taxon>Euteleostomi</taxon>
        <taxon>Actinopterygii</taxon>
        <taxon>Neopterygii</taxon>
        <taxon>Teleostei</taxon>
        <taxon>Neoteleostei</taxon>
        <taxon>Acanthomorphata</taxon>
        <taxon>Gobiaria</taxon>
        <taxon>Gobiiformes</taxon>
        <taxon>Gobioidei</taxon>
        <taxon>Gobiidae</taxon>
        <taxon>Gobionellinae</taxon>
        <taxon>Mugilogobius</taxon>
    </lineage>
</organism>
<evidence type="ECO:0000256" key="1">
    <source>
        <dbReference type="ARBA" id="ARBA00004370"/>
    </source>
</evidence>
<dbReference type="SMART" id="SM00244">
    <property type="entry name" value="PHB"/>
    <property type="match status" value="1"/>
</dbReference>
<accession>A0AAW0N5M4</accession>
<dbReference type="InterPro" id="IPR001972">
    <property type="entry name" value="Stomatin_HflK_fam"/>
</dbReference>
<evidence type="ECO:0000256" key="4">
    <source>
        <dbReference type="SAM" id="MobiDB-lite"/>
    </source>
</evidence>
<keyword evidence="8" id="KW-1185">Reference proteome</keyword>
<keyword evidence="3 5" id="KW-0472">Membrane</keyword>
<name>A0AAW0N5M4_9GOBI</name>
<dbReference type="GO" id="GO:0005886">
    <property type="term" value="C:plasma membrane"/>
    <property type="evidence" value="ECO:0007669"/>
    <property type="project" value="InterPro"/>
</dbReference>
<dbReference type="InterPro" id="IPR001107">
    <property type="entry name" value="Band_7"/>
</dbReference>
<feature type="transmembrane region" description="Helical" evidence="5">
    <location>
        <begin position="111"/>
        <end position="131"/>
    </location>
</feature>
<reference evidence="8" key="1">
    <citation type="submission" date="2024-04" db="EMBL/GenBank/DDBJ databases">
        <title>Salinicola lusitanus LLJ914,a marine bacterium isolated from the Okinawa Trough.</title>
        <authorList>
            <person name="Li J."/>
        </authorList>
    </citation>
    <scope>NUCLEOTIDE SEQUENCE [LARGE SCALE GENOMIC DNA]</scope>
</reference>
<dbReference type="PANTHER" id="PTHR10264:SF127">
    <property type="entry name" value="PODOCIN"/>
    <property type="match status" value="1"/>
</dbReference>
<dbReference type="InterPro" id="IPR036013">
    <property type="entry name" value="Band_7/SPFH_dom_sf"/>
</dbReference>
<protein>
    <recommendedName>
        <fullName evidence="6">Band 7 domain-containing protein</fullName>
    </recommendedName>
</protein>
<evidence type="ECO:0000256" key="2">
    <source>
        <dbReference type="ARBA" id="ARBA00008164"/>
    </source>
</evidence>
<dbReference type="AlphaFoldDB" id="A0AAW0N5M4"/>
<feature type="compositionally biased region" description="Basic residues" evidence="4">
    <location>
        <begin position="31"/>
        <end position="44"/>
    </location>
</feature>
<feature type="region of interest" description="Disordered" evidence="4">
    <location>
        <begin position="330"/>
        <end position="367"/>
    </location>
</feature>
<evidence type="ECO:0000313" key="8">
    <source>
        <dbReference type="Proteomes" id="UP001460270"/>
    </source>
</evidence>
<evidence type="ECO:0000259" key="6">
    <source>
        <dbReference type="SMART" id="SM00244"/>
    </source>
</evidence>
<evidence type="ECO:0000313" key="7">
    <source>
        <dbReference type="EMBL" id="KAK7888601.1"/>
    </source>
</evidence>
<dbReference type="InterPro" id="IPR043202">
    <property type="entry name" value="Band-7_stomatin-like"/>
</dbReference>
<gene>
    <name evidence="7" type="ORF">WMY93_024161</name>
</gene>
<keyword evidence="5" id="KW-0812">Transmembrane</keyword>
<feature type="domain" description="Band 7" evidence="6">
    <location>
        <begin position="131"/>
        <end position="290"/>
    </location>
</feature>
<sequence length="367" mass="41439">MNHRQTRKCRCSGAARACLTRRSFNMDSRPKLRKERSHHPKTRTSKTDGSRVQKTSPERSQREPEEKQTDVKRSTVVDIDSVRRDEDKVGHLEAAGQDDGLKQKSLGVLEWLLMVFVLSLVLLFLPLSIWFCVRVVREHERAVVFRLGHLLRGKPRGPGLLFFLPILDVCHIVDIRLKTLKIPLHTVVTKDLLQWELSAVCYYQLENVALCSSALCSLEPTLQALVRGVIRDVLAQHSVSQALGQRRKLGRSIQTAADALLCRWGIRLERADIEELILPVDLQRRLQAETEARAQPQVSAAELDRDPWDGLRSSLRLLRPALVLPLPPDLLNATSDLSPLPPPPPPVAVETEKQDNTPVQPEDSPMM</sequence>
<evidence type="ECO:0000256" key="3">
    <source>
        <dbReference type="ARBA" id="ARBA00023136"/>
    </source>
</evidence>
<feature type="compositionally biased region" description="Basic and acidic residues" evidence="4">
    <location>
        <begin position="45"/>
        <end position="74"/>
    </location>
</feature>
<dbReference type="SUPFAM" id="SSF117892">
    <property type="entry name" value="Band 7/SPFH domain"/>
    <property type="match status" value="1"/>
</dbReference>
<keyword evidence="5" id="KW-1133">Transmembrane helix</keyword>
<comment type="caution">
    <text evidence="7">The sequence shown here is derived from an EMBL/GenBank/DDBJ whole genome shotgun (WGS) entry which is preliminary data.</text>
</comment>